<feature type="domain" description="Gliding motility-associated protein GldM N-terminal" evidence="2">
    <location>
        <begin position="32"/>
        <end position="223"/>
    </location>
</feature>
<dbReference type="OrthoDB" id="1490890at2"/>
<dbReference type="Pfam" id="PF12081">
    <property type="entry name" value="GldM_1st"/>
    <property type="match status" value="1"/>
</dbReference>
<dbReference type="NCBIfam" id="TIGR03517">
    <property type="entry name" value="GldM_gliding"/>
    <property type="match status" value="1"/>
</dbReference>
<dbReference type="EMBL" id="CP000383">
    <property type="protein sequence ID" value="ABG57465.1"/>
    <property type="molecule type" value="Genomic_DNA"/>
</dbReference>
<dbReference type="InterPro" id="IPR019859">
    <property type="entry name" value="Motility-assoc_prot_GldM"/>
</dbReference>
<accession>A0A6N4SMH1</accession>
<dbReference type="AlphaFoldDB" id="A0A6N4SMH1"/>
<dbReference type="Pfam" id="PF12080">
    <property type="entry name" value="GldM_4th"/>
    <property type="match status" value="1"/>
</dbReference>
<feature type="domain" description="Gliding motility-associated protein GldM first immunoglobulin-like" evidence="3">
    <location>
        <begin position="226"/>
        <end position="329"/>
    </location>
</feature>
<protein>
    <submittedName>
        <fullName evidence="5">Gliding motility-related protein</fullName>
    </submittedName>
</protein>
<dbReference type="InterPro" id="IPR048405">
    <property type="entry name" value="GldM_Ig-like-1"/>
</dbReference>
<evidence type="ECO:0000259" key="4">
    <source>
        <dbReference type="Pfam" id="PF21602"/>
    </source>
</evidence>
<evidence type="ECO:0000259" key="3">
    <source>
        <dbReference type="Pfam" id="PF21601"/>
    </source>
</evidence>
<feature type="domain" description="Gliding motility-associated protein GldM C-terminal" evidence="1">
    <location>
        <begin position="412"/>
        <end position="531"/>
    </location>
</feature>
<feature type="domain" description="Gliding motility-associated protein GldM second immunoglobulin-like" evidence="4">
    <location>
        <begin position="331"/>
        <end position="409"/>
    </location>
</feature>
<sequence>MAGGKESPRQKMIGMMYLVLTALLALQVSSAIMEKFIFLDESLMYAVGAADKGNAETVAKIDKAVADGGGKDKAVSDKAIQVRTKTAEMIKTMNDLREEMIMKSGGREADGSYKGAKEEEAIAGLMVGTEGAKNGKAYALQTSLNKYGQEVIPGIVGKDMPAIKIAMDGKEDPKYDKKPDQKSKDFGKLNFAETPLVAALAVMATFESEVKKIETQALDLLASQVGAADLKFDQVFAVATAKSGVVAAGTDYEAELFLAASSSAVNPIMSRNGAPLAVENGRGKVKFKASATNYDAEGNSKQNWKGQIKINNKGKDTIFSIDVPYIVAKPVIQIQSASVNALYLRCGNELSVQVPALGATYNPSFTASGATLKPLGKGVVVVIPTSATGVKLNVASGGNAIGSQDFKVRGIPKPEILVLNGGKEVDQKNGVAAPGPRSLQVKAKADESFAQFLPKDARYNVTKWNVMLARGKRPVTQQNFTTEMANLSSFASQAQAGDRLIIEVQDVYRTNFLGEKEKVNIGTPIFTVPLQ</sequence>
<organism evidence="5 6">
    <name type="scientific">Cytophaga hutchinsonii (strain ATCC 33406 / DSM 1761 / CIP 103989 / NBRC 15051 / NCIMB 9469 / D465)</name>
    <dbReference type="NCBI Taxonomy" id="269798"/>
    <lineage>
        <taxon>Bacteria</taxon>
        <taxon>Pseudomonadati</taxon>
        <taxon>Bacteroidota</taxon>
        <taxon>Cytophagia</taxon>
        <taxon>Cytophagales</taxon>
        <taxon>Cytophagaceae</taxon>
        <taxon>Cytophaga</taxon>
    </lineage>
</organism>
<dbReference type="RefSeq" id="WP_011583581.1">
    <property type="nucleotide sequence ID" value="NC_008255.1"/>
</dbReference>
<dbReference type="InterPro" id="IPR022719">
    <property type="entry name" value="Motility-assoc_prot_GldM_C"/>
</dbReference>
<dbReference type="InterPro" id="IPR022720">
    <property type="entry name" value="Motility-assoc_prot_GldM_N"/>
</dbReference>
<evidence type="ECO:0000259" key="1">
    <source>
        <dbReference type="Pfam" id="PF12080"/>
    </source>
</evidence>
<name>A0A6N4SMH1_CYTH3</name>
<evidence type="ECO:0000313" key="5">
    <source>
        <dbReference type="EMBL" id="ABG57465.1"/>
    </source>
</evidence>
<proteinExistence type="predicted"/>
<reference evidence="5 6" key="1">
    <citation type="journal article" date="2007" name="Appl. Environ. Microbiol.">
        <title>Genome sequence of the cellulolytic gliding bacterium Cytophaga hutchinsonii.</title>
        <authorList>
            <person name="Xie G."/>
            <person name="Bruce D.C."/>
            <person name="Challacombe J.F."/>
            <person name="Chertkov O."/>
            <person name="Detter J.C."/>
            <person name="Gilna P."/>
            <person name="Han C.S."/>
            <person name="Lucas S."/>
            <person name="Misra M."/>
            <person name="Myers G.L."/>
            <person name="Richardson P."/>
            <person name="Tapia R."/>
            <person name="Thayer N."/>
            <person name="Thompson L.S."/>
            <person name="Brettin T.S."/>
            <person name="Henrissat B."/>
            <person name="Wilson D.B."/>
            <person name="McBride M.J."/>
        </authorList>
    </citation>
    <scope>NUCLEOTIDE SEQUENCE [LARGE SCALE GENOMIC DNA]</scope>
    <source>
        <strain evidence="6">ATCC 33406 / DSM 1761 / CIP 103989 / NBRC 15051 / NCIMB 9469 / D465</strain>
    </source>
</reference>
<dbReference type="InterPro" id="IPR048406">
    <property type="entry name" value="GldM_Ig-like-2"/>
</dbReference>
<gene>
    <name evidence="5" type="primary">gldM</name>
    <name evidence="5" type="ordered locus">CHU_0173</name>
</gene>
<dbReference type="Pfam" id="PF21601">
    <property type="entry name" value="GldM_2nd"/>
    <property type="match status" value="1"/>
</dbReference>
<evidence type="ECO:0000313" key="6">
    <source>
        <dbReference type="Proteomes" id="UP000001822"/>
    </source>
</evidence>
<dbReference type="KEGG" id="chu:CHU_0173"/>
<dbReference type="Pfam" id="PF21602">
    <property type="entry name" value="GldM_3rd"/>
    <property type="match status" value="1"/>
</dbReference>
<dbReference type="SMR" id="A0A6N4SMH1"/>
<evidence type="ECO:0000259" key="2">
    <source>
        <dbReference type="Pfam" id="PF12081"/>
    </source>
</evidence>
<dbReference type="Proteomes" id="UP000001822">
    <property type="component" value="Chromosome"/>
</dbReference>
<keyword evidence="6" id="KW-1185">Reference proteome</keyword>